<organism evidence="2 3">
    <name type="scientific">Marinitoga aeolica</name>
    <dbReference type="NCBI Taxonomy" id="2809031"/>
    <lineage>
        <taxon>Bacteria</taxon>
        <taxon>Thermotogati</taxon>
        <taxon>Thermotogota</taxon>
        <taxon>Thermotogae</taxon>
        <taxon>Petrotogales</taxon>
        <taxon>Petrotogaceae</taxon>
        <taxon>Marinitoga</taxon>
    </lineage>
</organism>
<evidence type="ECO:0000313" key="2">
    <source>
        <dbReference type="EMBL" id="WGS66108.1"/>
    </source>
</evidence>
<dbReference type="Proteomes" id="UP001232493">
    <property type="component" value="Chromosome"/>
</dbReference>
<dbReference type="Gene3D" id="3.30.1330.40">
    <property type="entry name" value="RutC-like"/>
    <property type="match status" value="1"/>
</dbReference>
<dbReference type="InterPro" id="IPR008243">
    <property type="entry name" value="Chorismate_mutase_AroH"/>
</dbReference>
<gene>
    <name evidence="2" type="ORF">JRV97_09995</name>
</gene>
<protein>
    <recommendedName>
        <fullName evidence="1">chorismate mutase</fullName>
        <ecNumber evidence="1">5.4.99.5</ecNumber>
    </recommendedName>
</protein>
<dbReference type="PANTHER" id="PTHR21164">
    <property type="entry name" value="CHORISMATE MUTASE"/>
    <property type="match status" value="1"/>
</dbReference>
<dbReference type="PANTHER" id="PTHR21164:SF0">
    <property type="entry name" value="CHORISMATE MUTASE AROH"/>
    <property type="match status" value="1"/>
</dbReference>
<keyword evidence="1" id="KW-0057">Aromatic amino acid biosynthesis</keyword>
<sequence length="114" mass="13120">MMIGIRGATSIEKNEKEHIISRSIELYNKIIENNNIKNIIAILCSVTPDITAYNPITAIRENFNLNKVPLMTFQEAMFEDSKEGIIRFLILCESETQNFVFLHEAKNLRNDLFG</sequence>
<keyword evidence="1" id="KW-0413">Isomerase</keyword>
<keyword evidence="1" id="KW-0028">Amino-acid biosynthesis</keyword>
<dbReference type="PROSITE" id="PS51167">
    <property type="entry name" value="CHORISMATE_MUT_1"/>
    <property type="match status" value="1"/>
</dbReference>
<evidence type="ECO:0000313" key="3">
    <source>
        <dbReference type="Proteomes" id="UP001232493"/>
    </source>
</evidence>
<dbReference type="EC" id="5.4.99.5" evidence="1"/>
<evidence type="ECO:0000256" key="1">
    <source>
        <dbReference type="PROSITE-ProRule" id="PRU00514"/>
    </source>
</evidence>
<reference evidence="2 3" key="1">
    <citation type="submission" date="2021-02" db="EMBL/GenBank/DDBJ databases">
        <title>Characterization of Marinitoga sp. nov. str. BP5-C20A.</title>
        <authorList>
            <person name="Erauso G."/>
            <person name="Postec A."/>
        </authorList>
    </citation>
    <scope>NUCLEOTIDE SEQUENCE [LARGE SCALE GENOMIC DNA]</scope>
    <source>
        <strain evidence="2 3">BP5-C20A</strain>
    </source>
</reference>
<proteinExistence type="predicted"/>
<dbReference type="InterPro" id="IPR035959">
    <property type="entry name" value="RutC-like_sf"/>
</dbReference>
<dbReference type="SUPFAM" id="SSF55298">
    <property type="entry name" value="YjgF-like"/>
    <property type="match status" value="1"/>
</dbReference>
<keyword evidence="3" id="KW-1185">Reference proteome</keyword>
<comment type="catalytic activity">
    <reaction evidence="1">
        <text>chorismate = prephenate</text>
        <dbReference type="Rhea" id="RHEA:13897"/>
        <dbReference type="ChEBI" id="CHEBI:29748"/>
        <dbReference type="ChEBI" id="CHEBI:29934"/>
        <dbReference type="EC" id="5.4.99.5"/>
    </reaction>
</comment>
<name>A0ABY8PTY4_9BACT</name>
<dbReference type="EMBL" id="CP069362">
    <property type="protein sequence ID" value="WGS66108.1"/>
    <property type="molecule type" value="Genomic_DNA"/>
</dbReference>
<accession>A0ABY8PTY4</accession>
<dbReference type="Pfam" id="PF07736">
    <property type="entry name" value="CM_1"/>
    <property type="match status" value="1"/>
</dbReference>